<evidence type="ECO:0000256" key="1">
    <source>
        <dbReference type="SAM" id="Phobius"/>
    </source>
</evidence>
<protein>
    <submittedName>
        <fullName evidence="2">Uncharacterized protein</fullName>
    </submittedName>
</protein>
<dbReference type="AlphaFoldDB" id="A0A5S3QCZ0"/>
<comment type="caution">
    <text evidence="2">The sequence shown here is derived from an EMBL/GenBank/DDBJ whole genome shotgun (WGS) entry which is preliminary data.</text>
</comment>
<keyword evidence="1" id="KW-1133">Transmembrane helix</keyword>
<evidence type="ECO:0000313" key="3">
    <source>
        <dbReference type="Proteomes" id="UP000309550"/>
    </source>
</evidence>
<evidence type="ECO:0000313" key="2">
    <source>
        <dbReference type="EMBL" id="TMM54992.1"/>
    </source>
</evidence>
<sequence>MSAPNTNIEKQKSRHAPSLLGVGAAVVFGGIMIVALIAYVLGNADEDDADAVTNANGADAPAATTATE</sequence>
<gene>
    <name evidence="2" type="ORF">FDT80_05295</name>
</gene>
<keyword evidence="1" id="KW-0812">Transmembrane</keyword>
<reference evidence="2 3" key="1">
    <citation type="submission" date="2019-05" db="EMBL/GenBank/DDBJ databases">
        <title>Sulfitobacter sabulilitoris sp. nov., isolated from a marine sand.</title>
        <authorList>
            <person name="Yoon J.-H."/>
        </authorList>
    </citation>
    <scope>NUCLEOTIDE SEQUENCE [LARGE SCALE GENOMIC DNA]</scope>
    <source>
        <strain evidence="2 3">HSMS-29</strain>
    </source>
</reference>
<feature type="transmembrane region" description="Helical" evidence="1">
    <location>
        <begin position="20"/>
        <end position="41"/>
    </location>
</feature>
<proteinExistence type="predicted"/>
<accession>A0A5S3QCZ0</accession>
<keyword evidence="3" id="KW-1185">Reference proteome</keyword>
<name>A0A5S3QCZ0_9RHOB</name>
<dbReference type="RefSeq" id="WP_138661162.1">
    <property type="nucleotide sequence ID" value="NZ_VANS01000001.1"/>
</dbReference>
<keyword evidence="1" id="KW-0472">Membrane</keyword>
<dbReference type="EMBL" id="VANS01000001">
    <property type="protein sequence ID" value="TMM54992.1"/>
    <property type="molecule type" value="Genomic_DNA"/>
</dbReference>
<dbReference type="Proteomes" id="UP000309550">
    <property type="component" value="Unassembled WGS sequence"/>
</dbReference>
<organism evidence="2 3">
    <name type="scientific">Sulfitobacter sabulilitoris</name>
    <dbReference type="NCBI Taxonomy" id="2562655"/>
    <lineage>
        <taxon>Bacteria</taxon>
        <taxon>Pseudomonadati</taxon>
        <taxon>Pseudomonadota</taxon>
        <taxon>Alphaproteobacteria</taxon>
        <taxon>Rhodobacterales</taxon>
        <taxon>Roseobacteraceae</taxon>
        <taxon>Sulfitobacter</taxon>
    </lineage>
</organism>